<feature type="transmembrane region" description="Helical" evidence="1">
    <location>
        <begin position="193"/>
        <end position="212"/>
    </location>
</feature>
<feature type="transmembrane region" description="Helical" evidence="1">
    <location>
        <begin position="35"/>
        <end position="54"/>
    </location>
</feature>
<feature type="transmembrane region" description="Helical" evidence="1">
    <location>
        <begin position="110"/>
        <end position="132"/>
    </location>
</feature>
<dbReference type="EMBL" id="DSZY01000013">
    <property type="protein sequence ID" value="HGU40082.1"/>
    <property type="molecule type" value="Genomic_DNA"/>
</dbReference>
<name>A0A7C4RVI1_9BACT</name>
<gene>
    <name evidence="2" type="ORF">ENT77_02670</name>
</gene>
<reference evidence="2" key="1">
    <citation type="journal article" date="2020" name="mSystems">
        <title>Genome- and Community-Level Interaction Insights into Carbon Utilization and Element Cycling Functions of Hydrothermarchaeota in Hydrothermal Sediment.</title>
        <authorList>
            <person name="Zhou Z."/>
            <person name="Liu Y."/>
            <person name="Xu W."/>
            <person name="Pan J."/>
            <person name="Luo Z.H."/>
            <person name="Li M."/>
        </authorList>
    </citation>
    <scope>NUCLEOTIDE SEQUENCE [LARGE SCALE GENOMIC DNA]</scope>
    <source>
        <strain evidence="2">SpSt-609</strain>
    </source>
</reference>
<feature type="transmembrane region" description="Helical" evidence="1">
    <location>
        <begin position="162"/>
        <end position="181"/>
    </location>
</feature>
<evidence type="ECO:0008006" key="3">
    <source>
        <dbReference type="Google" id="ProtNLM"/>
    </source>
</evidence>
<protein>
    <recommendedName>
        <fullName evidence="3">Mpv17/PMP22 family protein</fullName>
    </recommendedName>
</protein>
<keyword evidence="1" id="KW-1133">Transmembrane helix</keyword>
<proteinExistence type="predicted"/>
<evidence type="ECO:0000313" key="2">
    <source>
        <dbReference type="EMBL" id="HGU40082.1"/>
    </source>
</evidence>
<accession>A0A7C4RVI1</accession>
<evidence type="ECO:0000256" key="1">
    <source>
        <dbReference type="SAM" id="Phobius"/>
    </source>
</evidence>
<sequence length="218" mass="24797">MAGDAVILAFFILLTLLLTTPTTRAVYIRLNSSHPYLLGFLKVSILATLGEIISKRISGGKYEKPVGLLYRFLIWGLLGIIFVPIFELYFSGTRTLLEKNLLPHASSMFTLFHAFYTSLIMNLTFAPVFMAFHRVTDTYIELGNGKFKSILKLRFNDVLKNVNWYQFTSFVLFKTIPFFWIPAHTITFLLPSNFRILTAALLSVVLGILLSIRSSKLK</sequence>
<organism evidence="2">
    <name type="scientific">Fervidobacterium thailandense</name>
    <dbReference type="NCBI Taxonomy" id="1008305"/>
    <lineage>
        <taxon>Bacteria</taxon>
        <taxon>Thermotogati</taxon>
        <taxon>Thermotogota</taxon>
        <taxon>Thermotogae</taxon>
        <taxon>Thermotogales</taxon>
        <taxon>Fervidobacteriaceae</taxon>
        <taxon>Fervidobacterium</taxon>
    </lineage>
</organism>
<keyword evidence="1" id="KW-0472">Membrane</keyword>
<feature type="transmembrane region" description="Helical" evidence="1">
    <location>
        <begin position="66"/>
        <end position="90"/>
    </location>
</feature>
<comment type="caution">
    <text evidence="2">The sequence shown here is derived from an EMBL/GenBank/DDBJ whole genome shotgun (WGS) entry which is preliminary data.</text>
</comment>
<dbReference type="AlphaFoldDB" id="A0A7C4RVI1"/>
<keyword evidence="1" id="KW-0812">Transmembrane</keyword>